<dbReference type="RefSeq" id="WP_307453934.1">
    <property type="nucleotide sequence ID" value="NZ_JAUTAL010000001.1"/>
</dbReference>
<keyword evidence="2" id="KW-1185">Reference proteome</keyword>
<reference evidence="1 2" key="1">
    <citation type="submission" date="2023-07" db="EMBL/GenBank/DDBJ databases">
        <title>Functional and genomic diversity of the sorghum phyllosphere microbiome.</title>
        <authorList>
            <person name="Shade A."/>
        </authorList>
    </citation>
    <scope>NUCLEOTIDE SEQUENCE [LARGE SCALE GENOMIC DNA]</scope>
    <source>
        <strain evidence="1 2">SORGH_AS_1064</strain>
    </source>
</reference>
<gene>
    <name evidence="1" type="ORF">QE404_002734</name>
</gene>
<comment type="caution">
    <text evidence="1">The sequence shown here is derived from an EMBL/GenBank/DDBJ whole genome shotgun (WGS) entry which is preliminary data.</text>
</comment>
<evidence type="ECO:0000313" key="1">
    <source>
        <dbReference type="EMBL" id="MDQ1097587.1"/>
    </source>
</evidence>
<proteinExistence type="predicted"/>
<dbReference type="EMBL" id="JAUTAL010000001">
    <property type="protein sequence ID" value="MDQ1097587.1"/>
    <property type="molecule type" value="Genomic_DNA"/>
</dbReference>
<dbReference type="SUPFAM" id="SSF51206">
    <property type="entry name" value="cAMP-binding domain-like"/>
    <property type="match status" value="1"/>
</dbReference>
<dbReference type="InterPro" id="IPR014710">
    <property type="entry name" value="RmlC-like_jellyroll"/>
</dbReference>
<dbReference type="Proteomes" id="UP001225072">
    <property type="component" value="Unassembled WGS sequence"/>
</dbReference>
<dbReference type="Gene3D" id="2.60.120.10">
    <property type="entry name" value="Jelly Rolls"/>
    <property type="match status" value="1"/>
</dbReference>
<organism evidence="1 2">
    <name type="scientific">Chryseobacterium camelliae</name>
    <dbReference type="NCBI Taxonomy" id="1265445"/>
    <lineage>
        <taxon>Bacteria</taxon>
        <taxon>Pseudomonadati</taxon>
        <taxon>Bacteroidota</taxon>
        <taxon>Flavobacteriia</taxon>
        <taxon>Flavobacteriales</taxon>
        <taxon>Weeksellaceae</taxon>
        <taxon>Chryseobacterium group</taxon>
        <taxon>Chryseobacterium</taxon>
    </lineage>
</organism>
<protein>
    <submittedName>
        <fullName evidence="1">CRP-like cAMP-binding protein</fullName>
    </submittedName>
</protein>
<evidence type="ECO:0000313" key="2">
    <source>
        <dbReference type="Proteomes" id="UP001225072"/>
    </source>
</evidence>
<accession>A0ABU0TKM0</accession>
<dbReference type="InterPro" id="IPR018490">
    <property type="entry name" value="cNMP-bd_dom_sf"/>
</dbReference>
<sequence>MQPNTETIQKIKNIFTRHEFPAKTKLVLEQKIADNIYYVESGAARVWLNHDGKEITIR</sequence>
<name>A0ABU0TKM0_9FLAO</name>